<dbReference type="RefSeq" id="WP_145280415.1">
    <property type="nucleotide sequence ID" value="NZ_CP036291.1"/>
</dbReference>
<keyword evidence="3" id="KW-1185">Reference proteome</keyword>
<evidence type="ECO:0000313" key="2">
    <source>
        <dbReference type="EMBL" id="QDU86831.1"/>
    </source>
</evidence>
<keyword evidence="1" id="KW-0732">Signal</keyword>
<name>A0A518D5T3_9BACT</name>
<dbReference type="KEGG" id="pnd:Pla175_01840"/>
<dbReference type="EMBL" id="CP036291">
    <property type="protein sequence ID" value="QDU86831.1"/>
    <property type="molecule type" value="Genomic_DNA"/>
</dbReference>
<feature type="chain" id="PRO_5021833044" description="Flagellar protein FliL" evidence="1">
    <location>
        <begin position="19"/>
        <end position="156"/>
    </location>
</feature>
<reference evidence="2 3" key="1">
    <citation type="submission" date="2019-02" db="EMBL/GenBank/DDBJ databases">
        <title>Deep-cultivation of Planctomycetes and their phenomic and genomic characterization uncovers novel biology.</title>
        <authorList>
            <person name="Wiegand S."/>
            <person name="Jogler M."/>
            <person name="Boedeker C."/>
            <person name="Pinto D."/>
            <person name="Vollmers J."/>
            <person name="Rivas-Marin E."/>
            <person name="Kohn T."/>
            <person name="Peeters S.H."/>
            <person name="Heuer A."/>
            <person name="Rast P."/>
            <person name="Oberbeckmann S."/>
            <person name="Bunk B."/>
            <person name="Jeske O."/>
            <person name="Meyerdierks A."/>
            <person name="Storesund J.E."/>
            <person name="Kallscheuer N."/>
            <person name="Luecker S."/>
            <person name="Lage O.M."/>
            <person name="Pohl T."/>
            <person name="Merkel B.J."/>
            <person name="Hornburger P."/>
            <person name="Mueller R.-W."/>
            <person name="Bruemmer F."/>
            <person name="Labrenz M."/>
            <person name="Spormann A.M."/>
            <person name="Op den Camp H."/>
            <person name="Overmann J."/>
            <person name="Amann R."/>
            <person name="Jetten M.S.M."/>
            <person name="Mascher T."/>
            <person name="Medema M.H."/>
            <person name="Devos D.P."/>
            <person name="Kaster A.-K."/>
            <person name="Ovreas L."/>
            <person name="Rohde M."/>
            <person name="Galperin M.Y."/>
            <person name="Jogler C."/>
        </authorList>
    </citation>
    <scope>NUCLEOTIDE SEQUENCE [LARGE SCALE GENOMIC DNA]</scope>
    <source>
        <strain evidence="2 3">Pla175</strain>
    </source>
</reference>
<evidence type="ECO:0008006" key="4">
    <source>
        <dbReference type="Google" id="ProtNLM"/>
    </source>
</evidence>
<organism evidence="2 3">
    <name type="scientific">Pirellulimonas nuda</name>
    <dbReference type="NCBI Taxonomy" id="2528009"/>
    <lineage>
        <taxon>Bacteria</taxon>
        <taxon>Pseudomonadati</taxon>
        <taxon>Planctomycetota</taxon>
        <taxon>Planctomycetia</taxon>
        <taxon>Pirellulales</taxon>
        <taxon>Lacipirellulaceae</taxon>
        <taxon>Pirellulimonas</taxon>
    </lineage>
</organism>
<proteinExistence type="predicted"/>
<feature type="signal peptide" evidence="1">
    <location>
        <begin position="1"/>
        <end position="18"/>
    </location>
</feature>
<accession>A0A518D5T3</accession>
<dbReference type="Proteomes" id="UP000317429">
    <property type="component" value="Chromosome"/>
</dbReference>
<protein>
    <recommendedName>
        <fullName evidence="4">Flagellar protein FliL</fullName>
    </recommendedName>
</protein>
<sequence precursor="true">MRALLLLLAAACPLEAIAQQAAHAATPKSATNTTAGAGADASAPAPADEPAFVGVEAGSFFIKNFHPTEGVKQKIAFTLQLEAPAEGAQRTRDLLAALNGRFRDEVITAVRSCDTEVFQEPSLARLSRSITARLRRTLPQLAVGKIYFTDFEYSEE</sequence>
<evidence type="ECO:0000313" key="3">
    <source>
        <dbReference type="Proteomes" id="UP000317429"/>
    </source>
</evidence>
<dbReference type="AlphaFoldDB" id="A0A518D5T3"/>
<evidence type="ECO:0000256" key="1">
    <source>
        <dbReference type="SAM" id="SignalP"/>
    </source>
</evidence>
<gene>
    <name evidence="2" type="ORF">Pla175_01840</name>
</gene>